<gene>
    <name evidence="1" type="ORF">AGRA3207_007429</name>
</gene>
<accession>A0ABX8R4A1</accession>
<dbReference type="InterPro" id="IPR036291">
    <property type="entry name" value="NAD(P)-bd_dom_sf"/>
</dbReference>
<dbReference type="EMBL" id="CP059572">
    <property type="protein sequence ID" value="QXJ25865.1"/>
    <property type="molecule type" value="Genomic_DNA"/>
</dbReference>
<protein>
    <submittedName>
        <fullName evidence="1">Uncharacterized protein</fullName>
    </submittedName>
</protein>
<name>A0ABX8R4A1_9ACTN</name>
<sequence length="391" mass="42198">MLKPRLKVTFGAHVEKRARIMVVGAGTLGTQVLQGLAHSSSPRTLSLVGRSEESVVRAANLACLSAVQRGYAPEVGYAICSLDDIAHMAENISQFEPHIIFSSASLQSWWFINNLPKDKFERIYSANFGPWLPMHLAPVAKLMQAVRMAGSGAFVINAAYPDAVHPALKGAGLSPHLGIGNVANNVPALRVIAAERLGCGVERVQVRFVAHHYVSHRISRMGDANPRTFHLTVQCDGHDVTPGVDVGTIFKPLLVKYRRVGGLAGTFMTTSSALSVLEPLADGTASEVHAPGFDGMHGGYPVRLNAGRAELDLPGGVTPSAAREINIIGQREDGIADIDGNGYITFEEASMQVMQDELGYRCPKMHWSEADGWARELAARYRAYAPQTRTP</sequence>
<organism evidence="1 2">
    <name type="scientific">Actinomadura graeca</name>
    <dbReference type="NCBI Taxonomy" id="2750812"/>
    <lineage>
        <taxon>Bacteria</taxon>
        <taxon>Bacillati</taxon>
        <taxon>Actinomycetota</taxon>
        <taxon>Actinomycetes</taxon>
        <taxon>Streptosporangiales</taxon>
        <taxon>Thermomonosporaceae</taxon>
        <taxon>Actinomadura</taxon>
    </lineage>
</organism>
<dbReference type="Proteomes" id="UP001049518">
    <property type="component" value="Chromosome"/>
</dbReference>
<dbReference type="SUPFAM" id="SSF51735">
    <property type="entry name" value="NAD(P)-binding Rossmann-fold domains"/>
    <property type="match status" value="1"/>
</dbReference>
<evidence type="ECO:0000313" key="1">
    <source>
        <dbReference type="EMBL" id="QXJ25865.1"/>
    </source>
</evidence>
<proteinExistence type="predicted"/>
<reference evidence="1" key="1">
    <citation type="submission" date="2020-07" db="EMBL/GenBank/DDBJ databases">
        <authorList>
            <person name="Tarantini F.S."/>
            <person name="Hong K.W."/>
            <person name="Chan K.G."/>
        </authorList>
    </citation>
    <scope>NUCLEOTIDE SEQUENCE</scope>
    <source>
        <strain evidence="1">32-07</strain>
    </source>
</reference>
<dbReference type="RefSeq" id="WP_231332082.1">
    <property type="nucleotide sequence ID" value="NZ_CP059572.1"/>
</dbReference>
<keyword evidence="2" id="KW-1185">Reference proteome</keyword>
<evidence type="ECO:0000313" key="2">
    <source>
        <dbReference type="Proteomes" id="UP001049518"/>
    </source>
</evidence>